<evidence type="ECO:0000313" key="1">
    <source>
        <dbReference type="EMBL" id="GFT76571.1"/>
    </source>
</evidence>
<keyword evidence="2" id="KW-1185">Reference proteome</keyword>
<proteinExistence type="predicted"/>
<dbReference type="EMBL" id="BMAW01022153">
    <property type="protein sequence ID" value="GFT76571.1"/>
    <property type="molecule type" value="Genomic_DNA"/>
</dbReference>
<accession>A0A8X6PNP6</accession>
<name>A0A8X6PNP6_NEPPI</name>
<evidence type="ECO:0000313" key="2">
    <source>
        <dbReference type="Proteomes" id="UP000887013"/>
    </source>
</evidence>
<organism evidence="1 2">
    <name type="scientific">Nephila pilipes</name>
    <name type="common">Giant wood spider</name>
    <name type="synonym">Nephila maculata</name>
    <dbReference type="NCBI Taxonomy" id="299642"/>
    <lineage>
        <taxon>Eukaryota</taxon>
        <taxon>Metazoa</taxon>
        <taxon>Ecdysozoa</taxon>
        <taxon>Arthropoda</taxon>
        <taxon>Chelicerata</taxon>
        <taxon>Arachnida</taxon>
        <taxon>Araneae</taxon>
        <taxon>Araneomorphae</taxon>
        <taxon>Entelegynae</taxon>
        <taxon>Araneoidea</taxon>
        <taxon>Nephilidae</taxon>
        <taxon>Nephila</taxon>
    </lineage>
</organism>
<dbReference type="AlphaFoldDB" id="A0A8X6PNP6"/>
<protein>
    <submittedName>
        <fullName evidence="1">Uncharacterized protein</fullName>
    </submittedName>
</protein>
<comment type="caution">
    <text evidence="1">The sequence shown here is derived from an EMBL/GenBank/DDBJ whole genome shotgun (WGS) entry which is preliminary data.</text>
</comment>
<sequence length="110" mass="12434">MPETQLVSEIDVLMKSSMWYEAGNMDSRGIMHLDRCQNILDRSIQRPAWMAPYPVSTFAECTEYASIHKINFSPSDRTLNSNLGFQCTVINIQVPVRLIVVSGKKQVLGD</sequence>
<gene>
    <name evidence="1" type="ORF">NPIL_583961</name>
</gene>
<dbReference type="Proteomes" id="UP000887013">
    <property type="component" value="Unassembled WGS sequence"/>
</dbReference>
<reference evidence="1" key="1">
    <citation type="submission" date="2020-08" db="EMBL/GenBank/DDBJ databases">
        <title>Multicomponent nature underlies the extraordinary mechanical properties of spider dragline silk.</title>
        <authorList>
            <person name="Kono N."/>
            <person name="Nakamura H."/>
            <person name="Mori M."/>
            <person name="Yoshida Y."/>
            <person name="Ohtoshi R."/>
            <person name="Malay A.D."/>
            <person name="Moran D.A.P."/>
            <person name="Tomita M."/>
            <person name="Numata K."/>
            <person name="Arakawa K."/>
        </authorList>
    </citation>
    <scope>NUCLEOTIDE SEQUENCE</scope>
</reference>